<sequence>MSAAIVSFALVSRRVLQLPADESGNSGAMGRRNSRLSASLRMEDSKFLVQILRCFNNDKRYLRLGKPWIGSKRIHLICIEGGLNT</sequence>
<accession>A0A4C1WR40</accession>
<reference evidence="1 2" key="1">
    <citation type="journal article" date="2019" name="Commun. Biol.">
        <title>The bagworm genome reveals a unique fibroin gene that provides high tensile strength.</title>
        <authorList>
            <person name="Kono N."/>
            <person name="Nakamura H."/>
            <person name="Ohtoshi R."/>
            <person name="Tomita M."/>
            <person name="Numata K."/>
            <person name="Arakawa K."/>
        </authorList>
    </citation>
    <scope>NUCLEOTIDE SEQUENCE [LARGE SCALE GENOMIC DNA]</scope>
</reference>
<comment type="caution">
    <text evidence="1">The sequence shown here is derived from an EMBL/GenBank/DDBJ whole genome shotgun (WGS) entry which is preliminary data.</text>
</comment>
<evidence type="ECO:0000313" key="1">
    <source>
        <dbReference type="EMBL" id="GBP53330.1"/>
    </source>
</evidence>
<organism evidence="1 2">
    <name type="scientific">Eumeta variegata</name>
    <name type="common">Bagworm moth</name>
    <name type="synonym">Eumeta japonica</name>
    <dbReference type="NCBI Taxonomy" id="151549"/>
    <lineage>
        <taxon>Eukaryota</taxon>
        <taxon>Metazoa</taxon>
        <taxon>Ecdysozoa</taxon>
        <taxon>Arthropoda</taxon>
        <taxon>Hexapoda</taxon>
        <taxon>Insecta</taxon>
        <taxon>Pterygota</taxon>
        <taxon>Neoptera</taxon>
        <taxon>Endopterygota</taxon>
        <taxon>Lepidoptera</taxon>
        <taxon>Glossata</taxon>
        <taxon>Ditrysia</taxon>
        <taxon>Tineoidea</taxon>
        <taxon>Psychidae</taxon>
        <taxon>Oiketicinae</taxon>
        <taxon>Eumeta</taxon>
    </lineage>
</organism>
<name>A0A4C1WR40_EUMVA</name>
<proteinExistence type="predicted"/>
<dbReference type="AlphaFoldDB" id="A0A4C1WR40"/>
<keyword evidence="2" id="KW-1185">Reference proteome</keyword>
<dbReference type="Proteomes" id="UP000299102">
    <property type="component" value="Unassembled WGS sequence"/>
</dbReference>
<evidence type="ECO:0000313" key="2">
    <source>
        <dbReference type="Proteomes" id="UP000299102"/>
    </source>
</evidence>
<gene>
    <name evidence="1" type="ORF">EVAR_46587_1</name>
</gene>
<dbReference type="EMBL" id="BGZK01000621">
    <property type="protein sequence ID" value="GBP53330.1"/>
    <property type="molecule type" value="Genomic_DNA"/>
</dbReference>
<protein>
    <submittedName>
        <fullName evidence="1">Uncharacterized protein</fullName>
    </submittedName>
</protein>